<keyword evidence="3" id="KW-1185">Reference proteome</keyword>
<reference evidence="2" key="1">
    <citation type="journal article" date="2021" name="Mol. Ecol. Resour.">
        <title>Phylogenomic analyses of the genus Drosophila reveals genomic signals of climate adaptation.</title>
        <authorList>
            <person name="Li F."/>
            <person name="Rane R.V."/>
            <person name="Luria V."/>
            <person name="Xiong Z."/>
            <person name="Chen J."/>
            <person name="Li Z."/>
            <person name="Catullo R.A."/>
            <person name="Griffin P.C."/>
            <person name="Schiffer M."/>
            <person name="Pearce S."/>
            <person name="Lee S.F."/>
            <person name="McElroy K."/>
            <person name="Stocker A."/>
            <person name="Shirriffs J."/>
            <person name="Cockerell F."/>
            <person name="Coppin C."/>
            <person name="Sgro C.M."/>
            <person name="Karger A."/>
            <person name="Cain J.W."/>
            <person name="Weber J.A."/>
            <person name="Santpere G."/>
            <person name="Kirschner M.W."/>
            <person name="Hoffmann A.A."/>
            <person name="Oakeshott J.G."/>
            <person name="Zhang G."/>
        </authorList>
    </citation>
    <scope>NUCLEOTIDE SEQUENCE</scope>
    <source>
        <strain evidence="2">BGI-SZ-2011g</strain>
    </source>
</reference>
<name>A0AAD4PPX8_9MUSC</name>
<feature type="region of interest" description="Disordered" evidence="1">
    <location>
        <begin position="277"/>
        <end position="339"/>
    </location>
</feature>
<proteinExistence type="predicted"/>
<dbReference type="EMBL" id="JAJJHW010000676">
    <property type="protein sequence ID" value="KAH8385008.1"/>
    <property type="molecule type" value="Genomic_DNA"/>
</dbReference>
<dbReference type="AlphaFoldDB" id="A0AAD4PPX8"/>
<accession>A0AAD4PPX8</accession>
<feature type="compositionally biased region" description="Basic and acidic residues" evidence="1">
    <location>
        <begin position="216"/>
        <end position="225"/>
    </location>
</feature>
<evidence type="ECO:0000313" key="2">
    <source>
        <dbReference type="EMBL" id="KAH8385008.1"/>
    </source>
</evidence>
<dbReference type="Proteomes" id="UP001200034">
    <property type="component" value="Unassembled WGS sequence"/>
</dbReference>
<feature type="region of interest" description="Disordered" evidence="1">
    <location>
        <begin position="216"/>
        <end position="241"/>
    </location>
</feature>
<feature type="region of interest" description="Disordered" evidence="1">
    <location>
        <begin position="1"/>
        <end position="23"/>
    </location>
</feature>
<comment type="caution">
    <text evidence="2">The sequence shown here is derived from an EMBL/GenBank/DDBJ whole genome shotgun (WGS) entry which is preliminary data.</text>
</comment>
<evidence type="ECO:0000313" key="3">
    <source>
        <dbReference type="Proteomes" id="UP001200034"/>
    </source>
</evidence>
<feature type="compositionally biased region" description="Low complexity" evidence="1">
    <location>
        <begin position="230"/>
        <end position="241"/>
    </location>
</feature>
<evidence type="ECO:0000256" key="1">
    <source>
        <dbReference type="SAM" id="MobiDB-lite"/>
    </source>
</evidence>
<feature type="region of interest" description="Disordered" evidence="1">
    <location>
        <begin position="165"/>
        <end position="184"/>
    </location>
</feature>
<sequence length="339" mass="37613">MPEIRKQQCPVGGMGLARPPKPIKSPQEKRIALITAMGHFRPKNATPIQFYNYVREFCIMHNCSIDEAMERAPPAWSQLSMDQRQLYNSEMHAALPIPVPRHLVYRAIQMERAGRWKLEKVVAGKGGSPMYSVESYAPPMKPTRLQTRLRAQQPRFDNLAETSPCCLDAPGAPGSRHSNVPRKLRTLTPPEQRAQRAQLEKPPCCLASILSEVSLKRVPSEEGGDKTYPAADSDGDAQTASAADADINAAAHGHDGEGDGECNVKADASSKLGGKLMRPLTKCLRKQGKRKSKKTLQADGEKKQLKKRQPKQQTLVETAARPDLKRQHASKKQKKSEKF</sequence>
<protein>
    <submittedName>
        <fullName evidence="2">Uncharacterized protein</fullName>
    </submittedName>
</protein>
<feature type="compositionally biased region" description="Basic residues" evidence="1">
    <location>
        <begin position="327"/>
        <end position="339"/>
    </location>
</feature>
<feature type="compositionally biased region" description="Basic residues" evidence="1">
    <location>
        <begin position="283"/>
        <end position="294"/>
    </location>
</feature>
<organism evidence="2 3">
    <name type="scientific">Drosophila rubida</name>
    <dbReference type="NCBI Taxonomy" id="30044"/>
    <lineage>
        <taxon>Eukaryota</taxon>
        <taxon>Metazoa</taxon>
        <taxon>Ecdysozoa</taxon>
        <taxon>Arthropoda</taxon>
        <taxon>Hexapoda</taxon>
        <taxon>Insecta</taxon>
        <taxon>Pterygota</taxon>
        <taxon>Neoptera</taxon>
        <taxon>Endopterygota</taxon>
        <taxon>Diptera</taxon>
        <taxon>Brachycera</taxon>
        <taxon>Muscomorpha</taxon>
        <taxon>Ephydroidea</taxon>
        <taxon>Drosophilidae</taxon>
        <taxon>Drosophila</taxon>
    </lineage>
</organism>
<gene>
    <name evidence="2" type="ORF">KR093_009649</name>
</gene>